<accession>A0A1R4HBA8</accession>
<gene>
    <name evidence="1" type="ORF">CRENPOLYSF1_430138</name>
</gene>
<evidence type="ECO:0000313" key="2">
    <source>
        <dbReference type="Proteomes" id="UP000195667"/>
    </source>
</evidence>
<reference evidence="2" key="1">
    <citation type="submission" date="2017-02" db="EMBL/GenBank/DDBJ databases">
        <authorList>
            <person name="Daims H."/>
        </authorList>
    </citation>
    <scope>NUCLEOTIDE SEQUENCE [LARGE SCALE GENOMIC DNA]</scope>
</reference>
<name>A0A1R4HBA8_9GAMM</name>
<keyword evidence="2" id="KW-1185">Reference proteome</keyword>
<dbReference type="Proteomes" id="UP000195667">
    <property type="component" value="Unassembled WGS sequence"/>
</dbReference>
<protein>
    <submittedName>
        <fullName evidence="1">Uncharacterized protein</fullName>
    </submittedName>
</protein>
<organism evidence="1 2">
    <name type="scientific">Crenothrix polyspora</name>
    <dbReference type="NCBI Taxonomy" id="360316"/>
    <lineage>
        <taxon>Bacteria</taxon>
        <taxon>Pseudomonadati</taxon>
        <taxon>Pseudomonadota</taxon>
        <taxon>Gammaproteobacteria</taxon>
        <taxon>Methylococcales</taxon>
        <taxon>Crenotrichaceae</taxon>
        <taxon>Crenothrix</taxon>
    </lineage>
</organism>
<evidence type="ECO:0000313" key="1">
    <source>
        <dbReference type="EMBL" id="SJM93499.1"/>
    </source>
</evidence>
<sequence length="43" mass="5071">MLHKILLYHPQRFMNYKRPTVSYYLTWKQAMVSSGVIKSAGIL</sequence>
<proteinExistence type="predicted"/>
<dbReference type="EMBL" id="FUKI01000119">
    <property type="protein sequence ID" value="SJM93499.1"/>
    <property type="molecule type" value="Genomic_DNA"/>
</dbReference>
<dbReference type="AlphaFoldDB" id="A0A1R4HBA8"/>